<dbReference type="Proteomes" id="UP000528824">
    <property type="component" value="Unassembled WGS sequence"/>
</dbReference>
<evidence type="ECO:0000256" key="1">
    <source>
        <dbReference type="SAM" id="MobiDB-lite"/>
    </source>
</evidence>
<name>A0A7W8XGN0_9HYPH</name>
<comment type="caution">
    <text evidence="2">The sequence shown here is derived from an EMBL/GenBank/DDBJ whole genome shotgun (WGS) entry which is preliminary data.</text>
</comment>
<proteinExistence type="predicted"/>
<gene>
    <name evidence="2" type="ORF">GGI59_004209</name>
</gene>
<reference evidence="2 3" key="1">
    <citation type="submission" date="2020-08" db="EMBL/GenBank/DDBJ databases">
        <title>Genomic Encyclopedia of Type Strains, Phase IV (KMG-V): Genome sequencing to study the core and pangenomes of soil and plant-associated prokaryotes.</title>
        <authorList>
            <person name="Whitman W."/>
        </authorList>
    </citation>
    <scope>NUCLEOTIDE SEQUENCE [LARGE SCALE GENOMIC DNA]</scope>
    <source>
        <strain evidence="2 3">SEMIA 4034</strain>
    </source>
</reference>
<dbReference type="AlphaFoldDB" id="A0A7W8XGN0"/>
<evidence type="ECO:0000313" key="2">
    <source>
        <dbReference type="EMBL" id="MBB5562520.1"/>
    </source>
</evidence>
<dbReference type="EMBL" id="JACHBC010000009">
    <property type="protein sequence ID" value="MBB5562520.1"/>
    <property type="molecule type" value="Genomic_DNA"/>
</dbReference>
<keyword evidence="3" id="KW-1185">Reference proteome</keyword>
<organism evidence="2 3">
    <name type="scientific">Rhizobium lentis</name>
    <dbReference type="NCBI Taxonomy" id="1138194"/>
    <lineage>
        <taxon>Bacteria</taxon>
        <taxon>Pseudomonadati</taxon>
        <taxon>Pseudomonadota</taxon>
        <taxon>Alphaproteobacteria</taxon>
        <taxon>Hyphomicrobiales</taxon>
        <taxon>Rhizobiaceae</taxon>
        <taxon>Rhizobium/Agrobacterium group</taxon>
        <taxon>Rhizobium</taxon>
    </lineage>
</organism>
<accession>A0A7W8XGN0</accession>
<dbReference type="RefSeq" id="WP_183918541.1">
    <property type="nucleotide sequence ID" value="NZ_JACHBB010000011.1"/>
</dbReference>
<protein>
    <submittedName>
        <fullName evidence="2">Uncharacterized protein</fullName>
    </submittedName>
</protein>
<feature type="region of interest" description="Disordered" evidence="1">
    <location>
        <begin position="141"/>
        <end position="168"/>
    </location>
</feature>
<sequence>MLDEPEWYVQIDDQFEAELTRMGNYDQDVTPKSEYRLNSSGFFLKLVKHYASTGSASIIMSLGHFNYLRELGMLKGPRGGLRLTYSGLGNQYLRTEAFVELVRSGYVSTRGATTEHLKTLVDATLHRGRSVIAAIQAAVDETTQRNYDPDQPGSPGSNGNRRRGRRPP</sequence>
<evidence type="ECO:0000313" key="3">
    <source>
        <dbReference type="Proteomes" id="UP000528824"/>
    </source>
</evidence>